<keyword evidence="1" id="KW-1133">Transmembrane helix</keyword>
<dbReference type="InterPro" id="IPR025356">
    <property type="entry name" value="DUF4260"/>
</dbReference>
<keyword evidence="1" id="KW-0812">Transmembrane</keyword>
<gene>
    <name evidence="2" type="ORF">HW556_04300</name>
</gene>
<dbReference type="Proteomes" id="UP000626554">
    <property type="component" value="Unassembled WGS sequence"/>
</dbReference>
<dbReference type="EMBL" id="JABKAV010000007">
    <property type="protein sequence ID" value="NVO84095.1"/>
    <property type="molecule type" value="Genomic_DNA"/>
</dbReference>
<evidence type="ECO:0000256" key="1">
    <source>
        <dbReference type="SAM" id="Phobius"/>
    </source>
</evidence>
<accession>A0ABX2PZI9</accession>
<keyword evidence="3" id="KW-1185">Reference proteome</keyword>
<keyword evidence="1" id="KW-0472">Membrane</keyword>
<evidence type="ECO:0000313" key="3">
    <source>
        <dbReference type="Proteomes" id="UP000626554"/>
    </source>
</evidence>
<evidence type="ECO:0000313" key="2">
    <source>
        <dbReference type="EMBL" id="NVO84095.1"/>
    </source>
</evidence>
<feature type="transmembrane region" description="Helical" evidence="1">
    <location>
        <begin position="12"/>
        <end position="29"/>
    </location>
</feature>
<sequence>MKTLLKVEELAEALLAILVFAHLPYPWWWLPALFLLPDLSMLGYLAGSRTGAFFYNLLHHKALALLLGAAGWIMDHHLLLLAGTVLLFHSAFDRLLGYGLKYATGFQHTHLGEIGRHPAPAA</sequence>
<feature type="transmembrane region" description="Helical" evidence="1">
    <location>
        <begin position="65"/>
        <end position="88"/>
    </location>
</feature>
<organism evidence="2 3">
    <name type="scientific">Hymenobacter terrestris</name>
    <dbReference type="NCBI Taxonomy" id="2748310"/>
    <lineage>
        <taxon>Bacteria</taxon>
        <taxon>Pseudomonadati</taxon>
        <taxon>Bacteroidota</taxon>
        <taxon>Cytophagia</taxon>
        <taxon>Cytophagales</taxon>
        <taxon>Hymenobacteraceae</taxon>
        <taxon>Hymenobacter</taxon>
    </lineage>
</organism>
<dbReference type="Pfam" id="PF14079">
    <property type="entry name" value="DUF4260"/>
    <property type="match status" value="1"/>
</dbReference>
<protein>
    <submittedName>
        <fullName evidence="2">DUF4260 domain-containing protein</fullName>
    </submittedName>
</protein>
<name>A0ABX2PZI9_9BACT</name>
<comment type="caution">
    <text evidence="2">The sequence shown here is derived from an EMBL/GenBank/DDBJ whole genome shotgun (WGS) entry which is preliminary data.</text>
</comment>
<dbReference type="RefSeq" id="WP_176898298.1">
    <property type="nucleotide sequence ID" value="NZ_JABKAV010000007.1"/>
</dbReference>
<reference evidence="2 3" key="1">
    <citation type="submission" date="2020-05" db="EMBL/GenBank/DDBJ databases">
        <title>Hymenobacter terrestris sp. nov. and Hymenobacter lapidiphilus sp. nov., isolated from regoliths in Antarctica.</title>
        <authorList>
            <person name="Sedlacek I."/>
            <person name="Pantucek R."/>
            <person name="Zeman M."/>
            <person name="Holochova P."/>
            <person name="Kralova S."/>
            <person name="Stankova E."/>
            <person name="Sedo O."/>
            <person name="Micenkova L."/>
            <person name="Svec P."/>
            <person name="Gupta V."/>
            <person name="Sood U."/>
            <person name="Korpole U.S."/>
            <person name="Lal R."/>
        </authorList>
    </citation>
    <scope>NUCLEOTIDE SEQUENCE [LARGE SCALE GENOMIC DNA]</scope>
    <source>
        <strain evidence="2 3">P5252</strain>
    </source>
</reference>
<proteinExistence type="predicted"/>